<dbReference type="InterPro" id="IPR003593">
    <property type="entry name" value="AAA+_ATPase"/>
</dbReference>
<dbReference type="Pfam" id="PF02201">
    <property type="entry name" value="SWIB"/>
    <property type="match status" value="1"/>
</dbReference>
<evidence type="ECO:0000256" key="5">
    <source>
        <dbReference type="SAM" id="MobiDB-lite"/>
    </source>
</evidence>
<dbReference type="GO" id="GO:0016887">
    <property type="term" value="F:ATP hydrolysis activity"/>
    <property type="evidence" value="ECO:0007669"/>
    <property type="project" value="InterPro"/>
</dbReference>
<dbReference type="InterPro" id="IPR054425">
    <property type="entry name" value="Cdc6_ORC1-like_ATPase_lid"/>
</dbReference>
<dbReference type="Gene3D" id="1.10.8.60">
    <property type="match status" value="1"/>
</dbReference>
<dbReference type="OrthoDB" id="1926878at2759"/>
<dbReference type="SMART" id="SM00151">
    <property type="entry name" value="SWIB"/>
    <property type="match status" value="1"/>
</dbReference>
<feature type="compositionally biased region" description="Basic and acidic residues" evidence="5">
    <location>
        <begin position="380"/>
        <end position="390"/>
    </location>
</feature>
<feature type="compositionally biased region" description="Acidic residues" evidence="5">
    <location>
        <begin position="198"/>
        <end position="215"/>
    </location>
</feature>
<proteinExistence type="inferred from homology"/>
<reference evidence="6" key="1">
    <citation type="submission" date="2020-11" db="EMBL/GenBank/DDBJ databases">
        <authorList>
            <person name="Tran Van P."/>
        </authorList>
    </citation>
    <scope>NUCLEOTIDE SEQUENCE</scope>
</reference>
<feature type="compositionally biased region" description="Basic and acidic residues" evidence="5">
    <location>
        <begin position="216"/>
        <end position="230"/>
    </location>
</feature>
<protein>
    <submittedName>
        <fullName evidence="6">Uncharacterized protein</fullName>
    </submittedName>
</protein>
<evidence type="ECO:0000256" key="2">
    <source>
        <dbReference type="ARBA" id="ARBA00022618"/>
    </source>
</evidence>
<dbReference type="PANTHER" id="PTHR10763:SF26">
    <property type="entry name" value="CELL DIVISION CONTROL PROTEIN 6 HOMOLOG"/>
    <property type="match status" value="1"/>
</dbReference>
<dbReference type="EMBL" id="OB660040">
    <property type="protein sequence ID" value="CAD7222255.1"/>
    <property type="molecule type" value="Genomic_DNA"/>
</dbReference>
<dbReference type="Pfam" id="PF13401">
    <property type="entry name" value="AAA_22"/>
    <property type="match status" value="1"/>
</dbReference>
<feature type="compositionally biased region" description="Polar residues" evidence="5">
    <location>
        <begin position="718"/>
        <end position="738"/>
    </location>
</feature>
<dbReference type="SUPFAM" id="SSF47592">
    <property type="entry name" value="SWIB/MDM2 domain"/>
    <property type="match status" value="1"/>
</dbReference>
<feature type="compositionally biased region" description="Low complexity" evidence="5">
    <location>
        <begin position="680"/>
        <end position="691"/>
    </location>
</feature>
<dbReference type="InterPro" id="IPR050311">
    <property type="entry name" value="ORC1/CDC6"/>
</dbReference>
<dbReference type="Pfam" id="PF22606">
    <property type="entry name" value="Cdc6-ORC-like_ATPase_lid"/>
    <property type="match status" value="1"/>
</dbReference>
<dbReference type="InterPro" id="IPR019835">
    <property type="entry name" value="SWIB_domain"/>
</dbReference>
<feature type="region of interest" description="Disordered" evidence="5">
    <location>
        <begin position="655"/>
        <end position="758"/>
    </location>
</feature>
<feature type="compositionally biased region" description="Polar residues" evidence="5">
    <location>
        <begin position="451"/>
        <end position="460"/>
    </location>
</feature>
<dbReference type="InterPro" id="IPR027417">
    <property type="entry name" value="P-loop_NTPase"/>
</dbReference>
<organism evidence="6">
    <name type="scientific">Cyprideis torosa</name>
    <dbReference type="NCBI Taxonomy" id="163714"/>
    <lineage>
        <taxon>Eukaryota</taxon>
        <taxon>Metazoa</taxon>
        <taxon>Ecdysozoa</taxon>
        <taxon>Arthropoda</taxon>
        <taxon>Crustacea</taxon>
        <taxon>Oligostraca</taxon>
        <taxon>Ostracoda</taxon>
        <taxon>Podocopa</taxon>
        <taxon>Podocopida</taxon>
        <taxon>Cytherocopina</taxon>
        <taxon>Cytheroidea</taxon>
        <taxon>Cytherideidae</taxon>
        <taxon>Cyprideis</taxon>
    </lineage>
</organism>
<evidence type="ECO:0000256" key="4">
    <source>
        <dbReference type="ARBA" id="ARBA00023306"/>
    </source>
</evidence>
<dbReference type="InterPro" id="IPR003121">
    <property type="entry name" value="SWIB_MDM2_domain"/>
</dbReference>
<dbReference type="InterPro" id="IPR049945">
    <property type="entry name" value="AAA_22"/>
</dbReference>
<dbReference type="Gene3D" id="1.10.10.10">
    <property type="entry name" value="Winged helix-like DNA-binding domain superfamily/Winged helix DNA-binding domain"/>
    <property type="match status" value="1"/>
</dbReference>
<keyword evidence="2" id="KW-0132">Cell division</keyword>
<feature type="compositionally biased region" description="Low complexity" evidence="5">
    <location>
        <begin position="700"/>
        <end position="711"/>
    </location>
</feature>
<dbReference type="GO" id="GO:0006270">
    <property type="term" value="P:DNA replication initiation"/>
    <property type="evidence" value="ECO:0007669"/>
    <property type="project" value="TreeGrafter"/>
</dbReference>
<gene>
    <name evidence="6" type="ORF">CTOB1V02_LOCUS268</name>
</gene>
<evidence type="ECO:0000313" key="6">
    <source>
        <dbReference type="EMBL" id="CAD7222255.1"/>
    </source>
</evidence>
<dbReference type="SMART" id="SM00382">
    <property type="entry name" value="AAA"/>
    <property type="match status" value="1"/>
</dbReference>
<feature type="compositionally biased region" description="Low complexity" evidence="5">
    <location>
        <begin position="111"/>
        <end position="172"/>
    </location>
</feature>
<dbReference type="CDD" id="cd08768">
    <property type="entry name" value="Cdc6_C"/>
    <property type="match status" value="1"/>
</dbReference>
<feature type="region of interest" description="Disordered" evidence="5">
    <location>
        <begin position="100"/>
        <end position="610"/>
    </location>
</feature>
<feature type="compositionally biased region" description="Basic and acidic residues" evidence="5">
    <location>
        <begin position="248"/>
        <end position="257"/>
    </location>
</feature>
<dbReference type="GO" id="GO:0051301">
    <property type="term" value="P:cell division"/>
    <property type="evidence" value="ECO:0007669"/>
    <property type="project" value="UniProtKB-KW"/>
</dbReference>
<dbReference type="CDD" id="cd10567">
    <property type="entry name" value="SWIB-MDM2_like"/>
    <property type="match status" value="1"/>
</dbReference>
<dbReference type="FunFam" id="3.40.50.300:FF:000547">
    <property type="entry name" value="Cell division control protein"/>
    <property type="match status" value="1"/>
</dbReference>
<sequence length="1222" mass="134610">MSAPAKKKTGFAKNCRLSPELAQIMGRDEMPRHEVVKRMWAIIKERNLYDPENKQFAICDTQLKSVFGVDRFRTFGMMKYLKHHIDVTYPTIGTKISEISKEKSNSDGDSESSASSDNSDSSAWSDNSHSSASSDNSDSSASSDNSDSSASSDNSDSSASSDNSDSSASSDANDGDSDYFVPSDGEKDDSDSSASSNTDDDDSDSFVPSDTDDNDVSDKDLLDSLKEGEQRLGLVPKVVLRRLNTNDYELRDSRTDRLATPLTPTKVNQPPPSVRSSPRKQGGHELDTPPKQSNVDNVVEEVVDEHSTPRKAPRKQHQSDQKENVASEIPQETTPRKSPRKRNIEQEEDEKDVGSPRKSPRTKPLLIAHDNHTRHRRNTRSGDKDNEDPKPLVPLSCSSEEAHRRTPSPPVRDLRLRCSPLLSPNGKMADPVVRGEAVLKQYPKSPARGTIGQSPSQVSASPAKPQSLRGDSLKPISPRKQGEITTVEELHQLMESDSDDDADFVDHIHGRGRRRRKSSRDSTSSAPNDLPKAHSPSRRKLNLDEATNKKTPLTTTPRRKLLEANYFEEESPADFTPSPSSSQESGKRSNIEQEETEPPGTPLTTPLKSLLKNTPLKLATPTSAKKRVIFNLQQNTVTLSPIIDARMSKAQYLEARNDSSSASTSASGSSLFTERLAQCSRSSPTSSSPTPEEGPAGNLRSRPPCKSSPSPKGDRLKQTTFSPGRSTPARNSPRTKLSFTDEERESPRTTPDGTPLLTTPVLAERIKSVLQSPLDATPISSTALRLSPRRTQASLKLQRPDTTPFQKAKSALHKSFVPKLLCREKEAAELTGFLIRRLRNREPGSLYVSGAPGTGKTLCLTRILENKKSLPKHIQVNVNCMTCSTPATIYKKILQQLGLPVPTSEKECRDATQTALSGRGEMILLVLDEIDQLSTRSQEVLYTLFEWPSQPKSKLLLVGIANALDLTDRILPRLQALRKANYKPSLLHFAPYDKKQISAIVTDRLSQCPSTARVVDPNAVAFLAGKVAALSGDVRRALDICRRAIERVETEFKNQTVLKSAANDPEKAPLRQVKIPDVSAIMESLSSSTLALSVSSSFVQAGEEEGKEALPLQQKIAVVTLLLLLREGKEKQLGFGKFHEVFKRVCQAQHLGSMSQSEFFHLCCLLETRGFFSLKRAKEPRNTKVSLRLDEGEVASAVHDKHLLARVLNDKSVLTPKSIRRR</sequence>
<evidence type="ECO:0000256" key="3">
    <source>
        <dbReference type="ARBA" id="ARBA00022705"/>
    </source>
</evidence>
<feature type="compositionally biased region" description="Low complexity" evidence="5">
    <location>
        <begin position="749"/>
        <end position="758"/>
    </location>
</feature>
<keyword evidence="3" id="KW-0235">DNA replication</keyword>
<dbReference type="Pfam" id="PF09079">
    <property type="entry name" value="WHD_Cdc6"/>
    <property type="match status" value="1"/>
</dbReference>
<dbReference type="InterPro" id="IPR015163">
    <property type="entry name" value="Cdc6_C"/>
</dbReference>
<dbReference type="Gene3D" id="3.40.50.300">
    <property type="entry name" value="P-loop containing nucleotide triphosphate hydrolases"/>
    <property type="match status" value="1"/>
</dbReference>
<dbReference type="PROSITE" id="PS51925">
    <property type="entry name" value="SWIB_MDM2"/>
    <property type="match status" value="1"/>
</dbReference>
<evidence type="ECO:0000256" key="1">
    <source>
        <dbReference type="ARBA" id="ARBA00006184"/>
    </source>
</evidence>
<dbReference type="InterPro" id="IPR036388">
    <property type="entry name" value="WH-like_DNA-bd_sf"/>
</dbReference>
<dbReference type="SUPFAM" id="SSF46785">
    <property type="entry name" value="Winged helix' DNA-binding domain"/>
    <property type="match status" value="1"/>
</dbReference>
<dbReference type="GO" id="GO:0033314">
    <property type="term" value="P:mitotic DNA replication checkpoint signaling"/>
    <property type="evidence" value="ECO:0007669"/>
    <property type="project" value="TreeGrafter"/>
</dbReference>
<dbReference type="InterPro" id="IPR036390">
    <property type="entry name" value="WH_DNA-bd_sf"/>
</dbReference>
<dbReference type="PANTHER" id="PTHR10763">
    <property type="entry name" value="CELL DIVISION CONTROL PROTEIN 6-RELATED"/>
    <property type="match status" value="1"/>
</dbReference>
<dbReference type="AlphaFoldDB" id="A0A7R8W081"/>
<feature type="compositionally biased region" description="Low complexity" evidence="5">
    <location>
        <begin position="659"/>
        <end position="670"/>
    </location>
</feature>
<dbReference type="Gene3D" id="1.10.245.10">
    <property type="entry name" value="SWIB/MDM2 domain"/>
    <property type="match status" value="1"/>
</dbReference>
<dbReference type="InterPro" id="IPR036885">
    <property type="entry name" value="SWIB_MDM2_dom_sf"/>
</dbReference>
<keyword evidence="4" id="KW-0131">Cell cycle</keyword>
<name>A0A7R8W081_9CRUS</name>
<dbReference type="GO" id="GO:0003688">
    <property type="term" value="F:DNA replication origin binding"/>
    <property type="evidence" value="ECO:0007669"/>
    <property type="project" value="TreeGrafter"/>
</dbReference>
<dbReference type="SUPFAM" id="SSF52540">
    <property type="entry name" value="P-loop containing nucleoside triphosphate hydrolases"/>
    <property type="match status" value="1"/>
</dbReference>
<dbReference type="SMART" id="SM01074">
    <property type="entry name" value="Cdc6_C"/>
    <property type="match status" value="1"/>
</dbReference>
<accession>A0A7R8W081</accession>
<dbReference type="GO" id="GO:0005634">
    <property type="term" value="C:nucleus"/>
    <property type="evidence" value="ECO:0007669"/>
    <property type="project" value="TreeGrafter"/>
</dbReference>
<comment type="similarity">
    <text evidence="1">Belongs to the CDC6/cdc18 family.</text>
</comment>
<dbReference type="CDD" id="cd00009">
    <property type="entry name" value="AAA"/>
    <property type="match status" value="1"/>
</dbReference>